<dbReference type="Pfam" id="PF16925">
    <property type="entry name" value="TetR_C_13"/>
    <property type="match status" value="1"/>
</dbReference>
<dbReference type="PRINTS" id="PR00455">
    <property type="entry name" value="HTHTETR"/>
</dbReference>
<feature type="domain" description="HTH tetR-type" evidence="6">
    <location>
        <begin position="4"/>
        <end position="64"/>
    </location>
</feature>
<keyword evidence="2 4" id="KW-0238">DNA-binding</keyword>
<dbReference type="InterPro" id="IPR036271">
    <property type="entry name" value="Tet_transcr_reg_TetR-rel_C_sf"/>
</dbReference>
<dbReference type="AlphaFoldDB" id="A0A852ZZT7"/>
<feature type="DNA-binding region" description="H-T-H motif" evidence="4">
    <location>
        <begin position="27"/>
        <end position="46"/>
    </location>
</feature>
<sequence length="215" mass="23325">MDDTEATRRALDAAEHLFYRHGLRAVGMDRIRAASGVSLKRLYQCFPSKDDLIEAYLRRRDERWTQSLHAHVDASGTDPQARLDAVFDWLEGWFAEPDFRGCAFLNATGEMGDVHPGVARTTRRHKQRLRDYLVSLVRGTGHPAPEPVGAQLLLLVEGAIVTAAVEDSVEPARQAAEAARALLAATSGAHNAKSADTADNADTAKDDAASAAATH</sequence>
<evidence type="ECO:0000256" key="3">
    <source>
        <dbReference type="ARBA" id="ARBA00023163"/>
    </source>
</evidence>
<accession>A0A852ZZT7</accession>
<proteinExistence type="predicted"/>
<name>A0A852ZZT7_9ACTN</name>
<dbReference type="SUPFAM" id="SSF48498">
    <property type="entry name" value="Tetracyclin repressor-like, C-terminal domain"/>
    <property type="match status" value="1"/>
</dbReference>
<evidence type="ECO:0000256" key="2">
    <source>
        <dbReference type="ARBA" id="ARBA00023125"/>
    </source>
</evidence>
<comment type="caution">
    <text evidence="7">The sequence shown here is derived from an EMBL/GenBank/DDBJ whole genome shotgun (WGS) entry which is preliminary data.</text>
</comment>
<evidence type="ECO:0000256" key="5">
    <source>
        <dbReference type="SAM" id="MobiDB-lite"/>
    </source>
</evidence>
<protein>
    <submittedName>
        <fullName evidence="7">AcrR family transcriptional regulator</fullName>
    </submittedName>
</protein>
<dbReference type="InterPro" id="IPR009057">
    <property type="entry name" value="Homeodomain-like_sf"/>
</dbReference>
<keyword evidence="8" id="KW-1185">Reference proteome</keyword>
<dbReference type="Gene3D" id="1.10.357.10">
    <property type="entry name" value="Tetracycline Repressor, domain 2"/>
    <property type="match status" value="1"/>
</dbReference>
<evidence type="ECO:0000313" key="8">
    <source>
        <dbReference type="Proteomes" id="UP000567795"/>
    </source>
</evidence>
<dbReference type="Proteomes" id="UP000567795">
    <property type="component" value="Unassembled WGS sequence"/>
</dbReference>
<dbReference type="Pfam" id="PF00440">
    <property type="entry name" value="TetR_N"/>
    <property type="match status" value="1"/>
</dbReference>
<dbReference type="GO" id="GO:0003677">
    <property type="term" value="F:DNA binding"/>
    <property type="evidence" value="ECO:0007669"/>
    <property type="project" value="UniProtKB-UniRule"/>
</dbReference>
<organism evidence="7 8">
    <name type="scientific">Allostreptomyces psammosilenae</name>
    <dbReference type="NCBI Taxonomy" id="1892865"/>
    <lineage>
        <taxon>Bacteria</taxon>
        <taxon>Bacillati</taxon>
        <taxon>Actinomycetota</taxon>
        <taxon>Actinomycetes</taxon>
        <taxon>Kitasatosporales</taxon>
        <taxon>Streptomycetaceae</taxon>
        <taxon>Allostreptomyces</taxon>
    </lineage>
</organism>
<evidence type="ECO:0000313" key="7">
    <source>
        <dbReference type="EMBL" id="NYI07883.1"/>
    </source>
</evidence>
<keyword evidence="3" id="KW-0804">Transcription</keyword>
<dbReference type="InterPro" id="IPR011075">
    <property type="entry name" value="TetR_C"/>
</dbReference>
<feature type="compositionally biased region" description="Low complexity" evidence="5">
    <location>
        <begin position="187"/>
        <end position="201"/>
    </location>
</feature>
<dbReference type="InterPro" id="IPR001647">
    <property type="entry name" value="HTH_TetR"/>
</dbReference>
<dbReference type="SUPFAM" id="SSF46689">
    <property type="entry name" value="Homeodomain-like"/>
    <property type="match status" value="1"/>
</dbReference>
<dbReference type="RefSeq" id="WP_179816811.1">
    <property type="nucleotide sequence ID" value="NZ_JACBZD010000002.1"/>
</dbReference>
<reference evidence="7 8" key="1">
    <citation type="submission" date="2020-07" db="EMBL/GenBank/DDBJ databases">
        <title>Sequencing the genomes of 1000 actinobacteria strains.</title>
        <authorList>
            <person name="Klenk H.-P."/>
        </authorList>
    </citation>
    <scope>NUCLEOTIDE SEQUENCE [LARGE SCALE GENOMIC DNA]</scope>
    <source>
        <strain evidence="7 8">DSM 42178</strain>
    </source>
</reference>
<feature type="region of interest" description="Disordered" evidence="5">
    <location>
        <begin position="187"/>
        <end position="215"/>
    </location>
</feature>
<dbReference type="PANTHER" id="PTHR47506">
    <property type="entry name" value="TRANSCRIPTIONAL REGULATORY PROTEIN"/>
    <property type="match status" value="1"/>
</dbReference>
<evidence type="ECO:0000256" key="4">
    <source>
        <dbReference type="PROSITE-ProRule" id="PRU00335"/>
    </source>
</evidence>
<gene>
    <name evidence="7" type="ORF">FHU37_004912</name>
</gene>
<evidence type="ECO:0000256" key="1">
    <source>
        <dbReference type="ARBA" id="ARBA00023015"/>
    </source>
</evidence>
<dbReference type="PANTHER" id="PTHR47506:SF1">
    <property type="entry name" value="HTH-TYPE TRANSCRIPTIONAL REGULATOR YJDC"/>
    <property type="match status" value="1"/>
</dbReference>
<dbReference type="PROSITE" id="PS50977">
    <property type="entry name" value="HTH_TETR_2"/>
    <property type="match status" value="1"/>
</dbReference>
<keyword evidence="1" id="KW-0805">Transcription regulation</keyword>
<dbReference type="EMBL" id="JACBZD010000002">
    <property type="protein sequence ID" value="NYI07883.1"/>
    <property type="molecule type" value="Genomic_DNA"/>
</dbReference>
<evidence type="ECO:0000259" key="6">
    <source>
        <dbReference type="PROSITE" id="PS50977"/>
    </source>
</evidence>